<evidence type="ECO:0000256" key="1">
    <source>
        <dbReference type="SAM" id="Phobius"/>
    </source>
</evidence>
<feature type="transmembrane region" description="Helical" evidence="1">
    <location>
        <begin position="59"/>
        <end position="79"/>
    </location>
</feature>
<gene>
    <name evidence="2" type="ORF">FY030_04615</name>
</gene>
<evidence type="ECO:0000313" key="2">
    <source>
        <dbReference type="EMBL" id="QFG68092.1"/>
    </source>
</evidence>
<reference evidence="2 3" key="1">
    <citation type="submission" date="2019-09" db="EMBL/GenBank/DDBJ databases">
        <title>Serinicoccus pratensis sp. nov., isolated from meadow soil.</title>
        <authorList>
            <person name="Zhang W."/>
        </authorList>
    </citation>
    <scope>NUCLEOTIDE SEQUENCE [LARGE SCALE GENOMIC DNA]</scope>
    <source>
        <strain evidence="2 3">W204</strain>
    </source>
</reference>
<dbReference type="RefSeq" id="WP_158060482.1">
    <property type="nucleotide sequence ID" value="NZ_CP044427.1"/>
</dbReference>
<feature type="transmembrane region" description="Helical" evidence="1">
    <location>
        <begin position="217"/>
        <end position="239"/>
    </location>
</feature>
<sequence>MLTDAIVLVGLGVVAILLPLSSGFRSWQVDDLARRVGARVRPGLRPVLEVKLTRRTRGVGVGILLGGLALLLLALLWPGEPPLDGGGWLVVSLVVVLGAGGTVVAELRHPGVPGEGPRAARARTPGFSDYVPRQAAGLTGGLVMGGVLALLGTLLLGGSQWFSAEVLWRSPVPVLVVALVVLTLLSWWAAHRVLDAPQPAADVTELYWQDALRANTLTGLLMPLVIVALLGLSVCGAALDEAATRVATEAGQVGPAWSMALLVAGYVLPFVIVVTLLGTSPWWARPQAGEHFRSRLWQGRSADDLEARV</sequence>
<dbReference type="OrthoDB" id="5148138at2"/>
<keyword evidence="1" id="KW-0472">Membrane</keyword>
<name>A0A5J6V4U2_9MICO</name>
<feature type="transmembrane region" description="Helical" evidence="1">
    <location>
        <begin position="135"/>
        <end position="158"/>
    </location>
</feature>
<keyword evidence="1" id="KW-1133">Transmembrane helix</keyword>
<accession>A0A5J6V4U2</accession>
<evidence type="ECO:0000313" key="3">
    <source>
        <dbReference type="Proteomes" id="UP000326546"/>
    </source>
</evidence>
<feature type="transmembrane region" description="Helical" evidence="1">
    <location>
        <begin position="259"/>
        <end position="284"/>
    </location>
</feature>
<dbReference type="KEGG" id="serw:FY030_04615"/>
<proteinExistence type="predicted"/>
<protein>
    <submittedName>
        <fullName evidence="2">Uncharacterized protein</fullName>
    </submittedName>
</protein>
<dbReference type="EMBL" id="CP044427">
    <property type="protein sequence ID" value="QFG68092.1"/>
    <property type="molecule type" value="Genomic_DNA"/>
</dbReference>
<feature type="transmembrane region" description="Helical" evidence="1">
    <location>
        <begin position="6"/>
        <end position="24"/>
    </location>
</feature>
<keyword evidence="3" id="KW-1185">Reference proteome</keyword>
<dbReference type="AlphaFoldDB" id="A0A5J6V4U2"/>
<dbReference type="Proteomes" id="UP000326546">
    <property type="component" value="Chromosome"/>
</dbReference>
<organism evidence="2 3">
    <name type="scientific">Ornithinimicrobium pratense</name>
    <dbReference type="NCBI Taxonomy" id="2593973"/>
    <lineage>
        <taxon>Bacteria</taxon>
        <taxon>Bacillati</taxon>
        <taxon>Actinomycetota</taxon>
        <taxon>Actinomycetes</taxon>
        <taxon>Micrococcales</taxon>
        <taxon>Ornithinimicrobiaceae</taxon>
        <taxon>Ornithinimicrobium</taxon>
    </lineage>
</organism>
<keyword evidence="1" id="KW-0812">Transmembrane</keyword>
<feature type="transmembrane region" description="Helical" evidence="1">
    <location>
        <begin position="170"/>
        <end position="190"/>
    </location>
</feature>